<dbReference type="CDD" id="cd02966">
    <property type="entry name" value="TlpA_like_family"/>
    <property type="match status" value="1"/>
</dbReference>
<sequence length="175" mass="19092">MKSKFLLILMISIISDISAAARSGEVPPGLVLHADPRPLPPVRFVAKDGSIGSLSDFRGQTVLLNIWATWCPPCREEMPTLDRLQSRLGGEGFQVVALSIDRAGMSVVETFFRDAKIQYLTPYLDNSGGASRALGVTGLPTTLLIDAAGREVGRLVGPAQWDDPAMISYFERYRK</sequence>
<dbReference type="EMBL" id="JBHRYJ010000001">
    <property type="protein sequence ID" value="MFC3674970.1"/>
    <property type="molecule type" value="Genomic_DNA"/>
</dbReference>
<evidence type="ECO:0000256" key="4">
    <source>
        <dbReference type="SAM" id="SignalP"/>
    </source>
</evidence>
<dbReference type="Gene3D" id="3.40.30.10">
    <property type="entry name" value="Glutaredoxin"/>
    <property type="match status" value="1"/>
</dbReference>
<accession>A0ABV7VC49</accession>
<evidence type="ECO:0000256" key="3">
    <source>
        <dbReference type="ARBA" id="ARBA00023284"/>
    </source>
</evidence>
<dbReference type="PANTHER" id="PTHR42852">
    <property type="entry name" value="THIOL:DISULFIDE INTERCHANGE PROTEIN DSBE"/>
    <property type="match status" value="1"/>
</dbReference>
<evidence type="ECO:0000313" key="7">
    <source>
        <dbReference type="Proteomes" id="UP001595711"/>
    </source>
</evidence>
<protein>
    <submittedName>
        <fullName evidence="6">TlpA family protein disulfide reductase</fullName>
    </submittedName>
</protein>
<proteinExistence type="predicted"/>
<dbReference type="InterPro" id="IPR036249">
    <property type="entry name" value="Thioredoxin-like_sf"/>
</dbReference>
<comment type="subcellular location">
    <subcellularLocation>
        <location evidence="1">Cell envelope</location>
    </subcellularLocation>
</comment>
<feature type="domain" description="Thioredoxin" evidence="5">
    <location>
        <begin position="33"/>
        <end position="175"/>
    </location>
</feature>
<evidence type="ECO:0000259" key="5">
    <source>
        <dbReference type="PROSITE" id="PS51352"/>
    </source>
</evidence>
<feature type="chain" id="PRO_5045848833" evidence="4">
    <location>
        <begin position="21"/>
        <end position="175"/>
    </location>
</feature>
<dbReference type="InterPro" id="IPR050553">
    <property type="entry name" value="Thioredoxin_ResA/DsbE_sf"/>
</dbReference>
<keyword evidence="3" id="KW-0676">Redox-active center</keyword>
<dbReference type="InterPro" id="IPR013766">
    <property type="entry name" value="Thioredoxin_domain"/>
</dbReference>
<keyword evidence="7" id="KW-1185">Reference proteome</keyword>
<organism evidence="6 7">
    <name type="scientific">Ferrovibrio xuzhouensis</name>
    <dbReference type="NCBI Taxonomy" id="1576914"/>
    <lineage>
        <taxon>Bacteria</taxon>
        <taxon>Pseudomonadati</taxon>
        <taxon>Pseudomonadota</taxon>
        <taxon>Alphaproteobacteria</taxon>
        <taxon>Rhodospirillales</taxon>
        <taxon>Rhodospirillaceae</taxon>
        <taxon>Ferrovibrio</taxon>
    </lineage>
</organism>
<name>A0ABV7VC49_9PROT</name>
<dbReference type="SUPFAM" id="SSF52833">
    <property type="entry name" value="Thioredoxin-like"/>
    <property type="match status" value="1"/>
</dbReference>
<dbReference type="Pfam" id="PF08534">
    <property type="entry name" value="Redoxin"/>
    <property type="match status" value="1"/>
</dbReference>
<dbReference type="PROSITE" id="PS00194">
    <property type="entry name" value="THIOREDOXIN_1"/>
    <property type="match status" value="1"/>
</dbReference>
<keyword evidence="4" id="KW-0732">Signal</keyword>
<dbReference type="InterPro" id="IPR013740">
    <property type="entry name" value="Redoxin"/>
</dbReference>
<reference evidence="7" key="1">
    <citation type="journal article" date="2019" name="Int. J. Syst. Evol. Microbiol.">
        <title>The Global Catalogue of Microorganisms (GCM) 10K type strain sequencing project: providing services to taxonomists for standard genome sequencing and annotation.</title>
        <authorList>
            <consortium name="The Broad Institute Genomics Platform"/>
            <consortium name="The Broad Institute Genome Sequencing Center for Infectious Disease"/>
            <person name="Wu L."/>
            <person name="Ma J."/>
        </authorList>
    </citation>
    <scope>NUCLEOTIDE SEQUENCE [LARGE SCALE GENOMIC DNA]</scope>
    <source>
        <strain evidence="7">KCTC 42182</strain>
    </source>
</reference>
<evidence type="ECO:0000256" key="2">
    <source>
        <dbReference type="ARBA" id="ARBA00022748"/>
    </source>
</evidence>
<dbReference type="RefSeq" id="WP_379722652.1">
    <property type="nucleotide sequence ID" value="NZ_JBHRYJ010000001.1"/>
</dbReference>
<dbReference type="Proteomes" id="UP001595711">
    <property type="component" value="Unassembled WGS sequence"/>
</dbReference>
<dbReference type="InterPro" id="IPR017937">
    <property type="entry name" value="Thioredoxin_CS"/>
</dbReference>
<comment type="caution">
    <text evidence="6">The sequence shown here is derived from an EMBL/GenBank/DDBJ whole genome shotgun (WGS) entry which is preliminary data.</text>
</comment>
<evidence type="ECO:0000256" key="1">
    <source>
        <dbReference type="ARBA" id="ARBA00004196"/>
    </source>
</evidence>
<keyword evidence="2" id="KW-0201">Cytochrome c-type biogenesis</keyword>
<gene>
    <name evidence="6" type="ORF">ACFOOQ_05395</name>
</gene>
<dbReference type="PANTHER" id="PTHR42852:SF13">
    <property type="entry name" value="PROTEIN DIPZ"/>
    <property type="match status" value="1"/>
</dbReference>
<dbReference type="PROSITE" id="PS51352">
    <property type="entry name" value="THIOREDOXIN_2"/>
    <property type="match status" value="1"/>
</dbReference>
<evidence type="ECO:0000313" key="6">
    <source>
        <dbReference type="EMBL" id="MFC3674970.1"/>
    </source>
</evidence>
<feature type="signal peptide" evidence="4">
    <location>
        <begin position="1"/>
        <end position="20"/>
    </location>
</feature>